<dbReference type="GO" id="GO:0004252">
    <property type="term" value="F:serine-type endopeptidase activity"/>
    <property type="evidence" value="ECO:0007669"/>
    <property type="project" value="TreeGrafter"/>
</dbReference>
<feature type="domain" description="Peptidase S9 prolyl oligopeptidase catalytic" evidence="2">
    <location>
        <begin position="2"/>
        <end position="166"/>
    </location>
</feature>
<dbReference type="EMBL" id="VFIY01000005">
    <property type="protein sequence ID" value="TPD61822.1"/>
    <property type="molecule type" value="Genomic_DNA"/>
</dbReference>
<dbReference type="PANTHER" id="PTHR42776:SF27">
    <property type="entry name" value="DIPEPTIDYL PEPTIDASE FAMILY MEMBER 6"/>
    <property type="match status" value="1"/>
</dbReference>
<dbReference type="AlphaFoldDB" id="A0A501PNY7"/>
<dbReference type="Gene3D" id="3.40.50.1820">
    <property type="entry name" value="alpha/beta hydrolase"/>
    <property type="match status" value="1"/>
</dbReference>
<keyword evidence="1" id="KW-0378">Hydrolase</keyword>
<keyword evidence="4" id="KW-1185">Reference proteome</keyword>
<proteinExistence type="predicted"/>
<evidence type="ECO:0000256" key="1">
    <source>
        <dbReference type="ARBA" id="ARBA00022801"/>
    </source>
</evidence>
<evidence type="ECO:0000313" key="3">
    <source>
        <dbReference type="EMBL" id="TPD61822.1"/>
    </source>
</evidence>
<dbReference type="InterPro" id="IPR029058">
    <property type="entry name" value="AB_hydrolase_fold"/>
</dbReference>
<name>A0A501PNY7_9PROT</name>
<dbReference type="InterPro" id="IPR001375">
    <property type="entry name" value="Peptidase_S9_cat"/>
</dbReference>
<evidence type="ECO:0000259" key="2">
    <source>
        <dbReference type="Pfam" id="PF00326"/>
    </source>
</evidence>
<reference evidence="4" key="1">
    <citation type="submission" date="2019-06" db="EMBL/GenBank/DDBJ databases">
        <title>The complete genome of Emcibacter congregatus ZYLT.</title>
        <authorList>
            <person name="Zhao Z."/>
        </authorList>
    </citation>
    <scope>NUCLEOTIDE SEQUENCE [LARGE SCALE GENOMIC DNA]</scope>
    <source>
        <strain evidence="4">MCCC 1A06723</strain>
    </source>
</reference>
<organism evidence="3 4">
    <name type="scientific">Emcibacter nanhaiensis</name>
    <dbReference type="NCBI Taxonomy" id="1505037"/>
    <lineage>
        <taxon>Bacteria</taxon>
        <taxon>Pseudomonadati</taxon>
        <taxon>Pseudomonadota</taxon>
        <taxon>Alphaproteobacteria</taxon>
        <taxon>Emcibacterales</taxon>
        <taxon>Emcibacteraceae</taxon>
        <taxon>Emcibacter</taxon>
    </lineage>
</organism>
<accession>A0A501PNY7</accession>
<gene>
    <name evidence="3" type="ORF">FIV46_06330</name>
</gene>
<dbReference type="OrthoDB" id="128799at2"/>
<dbReference type="SUPFAM" id="SSF53474">
    <property type="entry name" value="alpha/beta-Hydrolases"/>
    <property type="match status" value="1"/>
</dbReference>
<dbReference type="Pfam" id="PF00326">
    <property type="entry name" value="Peptidase_S9"/>
    <property type="match status" value="1"/>
</dbReference>
<evidence type="ECO:0000313" key="4">
    <source>
        <dbReference type="Proteomes" id="UP000319148"/>
    </source>
</evidence>
<sequence length="169" mass="19452">MLDDINDGTRWMIEQGYADPDKVCIMGGSYGGYAALQAPVKEQGLYKCSVAFAPVTDVGALLWHARKFIGDKMYRHYIRNDELSYDDMSPSENMDKIDFPVLLVHGTEDRRVEFDQGQDFAKKMKREKKDITFLKFEEGDHFLSRQEHRVAFLKAVEKFLAKHLGGEVH</sequence>
<dbReference type="GO" id="GO:0006508">
    <property type="term" value="P:proteolysis"/>
    <property type="evidence" value="ECO:0007669"/>
    <property type="project" value="InterPro"/>
</dbReference>
<dbReference type="PANTHER" id="PTHR42776">
    <property type="entry name" value="SERINE PEPTIDASE S9 FAMILY MEMBER"/>
    <property type="match status" value="1"/>
</dbReference>
<dbReference type="Proteomes" id="UP000319148">
    <property type="component" value="Unassembled WGS sequence"/>
</dbReference>
<comment type="caution">
    <text evidence="3">The sequence shown here is derived from an EMBL/GenBank/DDBJ whole genome shotgun (WGS) entry which is preliminary data.</text>
</comment>
<protein>
    <recommendedName>
        <fullName evidence="2">Peptidase S9 prolyl oligopeptidase catalytic domain-containing protein</fullName>
    </recommendedName>
</protein>